<comment type="similarity">
    <text evidence="6">Belongs to the binding-protein-dependent transport system permease family. CysTW subfamily.</text>
</comment>
<feature type="transmembrane region" description="Helical" evidence="5">
    <location>
        <begin position="22"/>
        <end position="47"/>
    </location>
</feature>
<feature type="domain" description="ABC transmembrane type-1" evidence="7">
    <location>
        <begin position="91"/>
        <end position="309"/>
    </location>
</feature>
<proteinExistence type="inferred from homology"/>
<organism evidence="8 9">
    <name type="scientific">Halocatena salina</name>
    <dbReference type="NCBI Taxonomy" id="2934340"/>
    <lineage>
        <taxon>Archaea</taxon>
        <taxon>Methanobacteriati</taxon>
        <taxon>Methanobacteriota</taxon>
        <taxon>Stenosarchaea group</taxon>
        <taxon>Halobacteria</taxon>
        <taxon>Halobacteriales</taxon>
        <taxon>Natronomonadaceae</taxon>
        <taxon>Halocatena</taxon>
    </lineage>
</organism>
<dbReference type="KEGG" id="haad:MW046_07795"/>
<evidence type="ECO:0000259" key="7">
    <source>
        <dbReference type="PROSITE" id="PS50928"/>
    </source>
</evidence>
<dbReference type="RefSeq" id="WP_247992557.1">
    <property type="nucleotide sequence ID" value="NZ_CP096019.1"/>
</dbReference>
<dbReference type="GO" id="GO:0006817">
    <property type="term" value="P:phosphate ion transport"/>
    <property type="evidence" value="ECO:0007669"/>
    <property type="project" value="UniProtKB-KW"/>
</dbReference>
<feature type="transmembrane region" description="Helical" evidence="5">
    <location>
        <begin position="131"/>
        <end position="151"/>
    </location>
</feature>
<dbReference type="InterPro" id="IPR011864">
    <property type="entry name" value="Phosphate_PstC"/>
</dbReference>
<dbReference type="InterPro" id="IPR000515">
    <property type="entry name" value="MetI-like"/>
</dbReference>
<evidence type="ECO:0000256" key="1">
    <source>
        <dbReference type="ARBA" id="ARBA00004141"/>
    </source>
</evidence>
<keyword evidence="2 5" id="KW-0812">Transmembrane</keyword>
<dbReference type="GO" id="GO:0005886">
    <property type="term" value="C:plasma membrane"/>
    <property type="evidence" value="ECO:0007669"/>
    <property type="project" value="UniProtKB-SubCell"/>
</dbReference>
<dbReference type="Pfam" id="PF00528">
    <property type="entry name" value="BPD_transp_1"/>
    <property type="match status" value="1"/>
</dbReference>
<keyword evidence="6" id="KW-1003">Cell membrane</keyword>
<protein>
    <recommendedName>
        <fullName evidence="6">Phosphate transport system permease protein</fullName>
    </recommendedName>
</protein>
<feature type="transmembrane region" description="Helical" evidence="5">
    <location>
        <begin position="216"/>
        <end position="237"/>
    </location>
</feature>
<evidence type="ECO:0000256" key="6">
    <source>
        <dbReference type="RuleBase" id="RU363054"/>
    </source>
</evidence>
<keyword evidence="6" id="KW-0592">Phosphate transport</keyword>
<evidence type="ECO:0000313" key="9">
    <source>
        <dbReference type="Proteomes" id="UP000831768"/>
    </source>
</evidence>
<dbReference type="Gene3D" id="1.10.3720.10">
    <property type="entry name" value="MetI-like"/>
    <property type="match status" value="1"/>
</dbReference>
<keyword evidence="9" id="KW-1185">Reference proteome</keyword>
<name>A0A8U0A0D1_9EURY</name>
<feature type="transmembrane region" description="Helical" evidence="5">
    <location>
        <begin position="287"/>
        <end position="308"/>
    </location>
</feature>
<comment type="function">
    <text evidence="6">Part of the binding-protein-dependent transport system for phosphate; probably responsible for the translocation of the substrate across the membrane.</text>
</comment>
<evidence type="ECO:0000313" key="8">
    <source>
        <dbReference type="EMBL" id="UPM41878.1"/>
    </source>
</evidence>
<dbReference type="CDD" id="cd06261">
    <property type="entry name" value="TM_PBP2"/>
    <property type="match status" value="1"/>
</dbReference>
<accession>A0A8U0A0D1</accession>
<dbReference type="EMBL" id="CP096019">
    <property type="protein sequence ID" value="UPM41878.1"/>
    <property type="molecule type" value="Genomic_DNA"/>
</dbReference>
<sequence length="321" mass="33856">MSDELGVTRQTNTAPRERIARWFFFTCASVSVVVTLGIVVVLVLGAVEFFRATAVPLGSAPEQTVRFTEYLLGTTWSPGGSPQSFGLLAPLSATVMLTIGSALIALPLGLATAIYLSEYASERKRAVLKPALEILAGVPTVVYGYFALVYITPAINAVVPFDLATFNLLSACIVVGIMIIPMVSSISEDAMSAVPDALRQAGYGLGATKFDVSTSIVVPSAISGIVSAFILALSRAIGETMAVAIASGSRSVLQNPLDPTAYIGPNSPITAQMINLALGDISARGPAYHAMFALGLTLFVVTLLMNLISDRIAQRYREVYQ</sequence>
<dbReference type="PANTHER" id="PTHR42727">
    <property type="entry name" value="PHOSPHATE TRANSPORT SYSTEM PERMEASE PROTEIN"/>
    <property type="match status" value="1"/>
</dbReference>
<comment type="subcellular location">
    <subcellularLocation>
        <location evidence="5">Cell membrane</location>
        <topology evidence="5">Multi-pass membrane protein</topology>
    </subcellularLocation>
    <subcellularLocation>
        <location evidence="1">Membrane</location>
        <topology evidence="1">Multi-pass membrane protein</topology>
    </subcellularLocation>
</comment>
<evidence type="ECO:0000256" key="3">
    <source>
        <dbReference type="ARBA" id="ARBA00022989"/>
    </source>
</evidence>
<dbReference type="AlphaFoldDB" id="A0A8U0A0D1"/>
<dbReference type="Proteomes" id="UP000831768">
    <property type="component" value="Chromosome"/>
</dbReference>
<feature type="transmembrane region" description="Helical" evidence="5">
    <location>
        <begin position="87"/>
        <end position="110"/>
    </location>
</feature>
<evidence type="ECO:0000256" key="5">
    <source>
        <dbReference type="RuleBase" id="RU363032"/>
    </source>
</evidence>
<keyword evidence="3 5" id="KW-1133">Transmembrane helix</keyword>
<dbReference type="PANTHER" id="PTHR42727:SF1">
    <property type="entry name" value="PHOSPHATE TRANSPORT SYSTEM PERMEASE"/>
    <property type="match status" value="1"/>
</dbReference>
<dbReference type="GeneID" id="71927940"/>
<keyword evidence="4 5" id="KW-0472">Membrane</keyword>
<dbReference type="PROSITE" id="PS50928">
    <property type="entry name" value="ABC_TM1"/>
    <property type="match status" value="1"/>
</dbReference>
<evidence type="ECO:0000256" key="4">
    <source>
        <dbReference type="ARBA" id="ARBA00023136"/>
    </source>
</evidence>
<reference evidence="8" key="1">
    <citation type="submission" date="2022-04" db="EMBL/GenBank/DDBJ databases">
        <title>Halocatena sp. nov., isolated from a salt lake.</title>
        <authorList>
            <person name="Cui H.-L."/>
        </authorList>
    </citation>
    <scope>NUCLEOTIDE SEQUENCE</scope>
    <source>
        <strain evidence="8">AD-1</strain>
    </source>
</reference>
<gene>
    <name evidence="8" type="primary">pstC</name>
    <name evidence="8" type="ORF">MW046_07795</name>
</gene>
<dbReference type="NCBIfam" id="TIGR02138">
    <property type="entry name" value="phosphate_pstC"/>
    <property type="match status" value="1"/>
</dbReference>
<keyword evidence="5" id="KW-0813">Transport</keyword>
<dbReference type="GO" id="GO:0005315">
    <property type="term" value="F:phosphate transmembrane transporter activity"/>
    <property type="evidence" value="ECO:0007669"/>
    <property type="project" value="InterPro"/>
</dbReference>
<dbReference type="InterPro" id="IPR035906">
    <property type="entry name" value="MetI-like_sf"/>
</dbReference>
<dbReference type="SUPFAM" id="SSF161098">
    <property type="entry name" value="MetI-like"/>
    <property type="match status" value="1"/>
</dbReference>
<feature type="transmembrane region" description="Helical" evidence="5">
    <location>
        <begin position="163"/>
        <end position="183"/>
    </location>
</feature>
<evidence type="ECO:0000256" key="2">
    <source>
        <dbReference type="ARBA" id="ARBA00022692"/>
    </source>
</evidence>